<dbReference type="InterPro" id="IPR006726">
    <property type="entry name" value="PHBA_efflux_AaeB/fusaric-R"/>
</dbReference>
<dbReference type="Proteomes" id="UP000503840">
    <property type="component" value="Unassembled WGS sequence"/>
</dbReference>
<evidence type="ECO:0000313" key="8">
    <source>
        <dbReference type="EMBL" id="GFM32324.1"/>
    </source>
</evidence>
<evidence type="ECO:0000256" key="1">
    <source>
        <dbReference type="ARBA" id="ARBA00004651"/>
    </source>
</evidence>
<dbReference type="GO" id="GO:0005886">
    <property type="term" value="C:plasma membrane"/>
    <property type="evidence" value="ECO:0007669"/>
    <property type="project" value="UniProtKB-SubCell"/>
</dbReference>
<name>A0A7J0BGR6_9BACT</name>
<evidence type="ECO:0000256" key="6">
    <source>
        <dbReference type="ARBA" id="ARBA00023136"/>
    </source>
</evidence>
<feature type="transmembrane region" description="Helical" evidence="7">
    <location>
        <begin position="60"/>
        <end position="80"/>
    </location>
</feature>
<keyword evidence="2" id="KW-0813">Transport</keyword>
<evidence type="ECO:0000256" key="7">
    <source>
        <dbReference type="SAM" id="Phobius"/>
    </source>
</evidence>
<evidence type="ECO:0000313" key="9">
    <source>
        <dbReference type="Proteomes" id="UP000503840"/>
    </source>
</evidence>
<proteinExistence type="predicted"/>
<dbReference type="PANTHER" id="PTHR30509">
    <property type="entry name" value="P-HYDROXYBENZOIC ACID EFFLUX PUMP SUBUNIT-RELATED"/>
    <property type="match status" value="1"/>
</dbReference>
<dbReference type="RefSeq" id="WP_174404034.1">
    <property type="nucleotide sequence ID" value="NZ_BLVO01000005.1"/>
</dbReference>
<dbReference type="AlphaFoldDB" id="A0A7J0BGR6"/>
<gene>
    <name evidence="8" type="ORF">DSM101010T_06890</name>
</gene>
<evidence type="ECO:0000256" key="3">
    <source>
        <dbReference type="ARBA" id="ARBA00022475"/>
    </source>
</evidence>
<keyword evidence="5 7" id="KW-1133">Transmembrane helix</keyword>
<keyword evidence="6 7" id="KW-0472">Membrane</keyword>
<keyword evidence="9" id="KW-1185">Reference proteome</keyword>
<feature type="transmembrane region" description="Helical" evidence="7">
    <location>
        <begin position="20"/>
        <end position="48"/>
    </location>
</feature>
<comment type="caution">
    <text evidence="8">The sequence shown here is derived from an EMBL/GenBank/DDBJ whole genome shotgun (WGS) entry which is preliminary data.</text>
</comment>
<dbReference type="GO" id="GO:0022857">
    <property type="term" value="F:transmembrane transporter activity"/>
    <property type="evidence" value="ECO:0007669"/>
    <property type="project" value="InterPro"/>
</dbReference>
<protein>
    <submittedName>
        <fullName evidence="8">FUSC family protein</fullName>
    </submittedName>
</protein>
<feature type="transmembrane region" description="Helical" evidence="7">
    <location>
        <begin position="109"/>
        <end position="126"/>
    </location>
</feature>
<dbReference type="EMBL" id="BLVO01000005">
    <property type="protein sequence ID" value="GFM32324.1"/>
    <property type="molecule type" value="Genomic_DNA"/>
</dbReference>
<keyword evidence="3" id="KW-1003">Cell membrane</keyword>
<dbReference type="Pfam" id="PF04632">
    <property type="entry name" value="FUSC"/>
    <property type="match status" value="1"/>
</dbReference>
<evidence type="ECO:0000256" key="4">
    <source>
        <dbReference type="ARBA" id="ARBA00022692"/>
    </source>
</evidence>
<evidence type="ECO:0000256" key="2">
    <source>
        <dbReference type="ARBA" id="ARBA00022448"/>
    </source>
</evidence>
<reference evidence="8 9" key="1">
    <citation type="submission" date="2020-05" db="EMBL/GenBank/DDBJ databases">
        <title>Draft genome sequence of Desulfovibrio sp. strain HN2T.</title>
        <authorList>
            <person name="Ueno A."/>
            <person name="Tamazawa S."/>
            <person name="Tamamura S."/>
            <person name="Murakami T."/>
            <person name="Kiyama T."/>
            <person name="Inomata H."/>
            <person name="Amano Y."/>
            <person name="Miyakawa K."/>
            <person name="Tamaki H."/>
            <person name="Naganuma T."/>
            <person name="Kaneko K."/>
        </authorList>
    </citation>
    <scope>NUCLEOTIDE SEQUENCE [LARGE SCALE GENOMIC DNA]</scope>
    <source>
        <strain evidence="8 9">HN2</strain>
    </source>
</reference>
<sequence length="347" mass="38080">MPLSDLDSTAAHVRHGIKTGIAALLALVIASLLDPKFGMWAVVSSVIVMQVNVAESIHMCWYRFTGTAVGALIGILGIVLLPETPLGTAIALFCSVAFCAYMTRHNPRYRMAAITVSIVLIASLGAENRVVFSLMRVVEITIGVLCSYVVSIWILPARVGEALEVRLQTQFTRASDIYAALVEDFLGTTATTTEATLEPLLKDIAANRGLFRKMLRHESPLFDDNATLMDKQIVVLEQCARHLTGMLRTVLDMREGGYNLLMAPEIRAVVTASRVAMTALGEDREPDVNSLRALLDKADRKLEELRESGATKRFSARELVQVLAFYHYIQRMGEDLQNALGRSAAQS</sequence>
<evidence type="ECO:0000256" key="5">
    <source>
        <dbReference type="ARBA" id="ARBA00022989"/>
    </source>
</evidence>
<accession>A0A7J0BGR6</accession>
<feature type="transmembrane region" description="Helical" evidence="7">
    <location>
        <begin position="86"/>
        <end position="102"/>
    </location>
</feature>
<comment type="subcellular location">
    <subcellularLocation>
        <location evidence="1">Cell membrane</location>
        <topology evidence="1">Multi-pass membrane protein</topology>
    </subcellularLocation>
</comment>
<keyword evidence="4 7" id="KW-0812">Transmembrane</keyword>
<dbReference type="PANTHER" id="PTHR30509:SF9">
    <property type="entry name" value="MULTIDRUG RESISTANCE PROTEIN MDTO"/>
    <property type="match status" value="1"/>
</dbReference>
<organism evidence="8 9">
    <name type="scientific">Desulfovibrio subterraneus</name>
    <dbReference type="NCBI Taxonomy" id="2718620"/>
    <lineage>
        <taxon>Bacteria</taxon>
        <taxon>Pseudomonadati</taxon>
        <taxon>Thermodesulfobacteriota</taxon>
        <taxon>Desulfovibrionia</taxon>
        <taxon>Desulfovibrionales</taxon>
        <taxon>Desulfovibrionaceae</taxon>
        <taxon>Desulfovibrio</taxon>
    </lineage>
</organism>